<proteinExistence type="predicted"/>
<dbReference type="Proteomes" id="UP001287356">
    <property type="component" value="Unassembled WGS sequence"/>
</dbReference>
<dbReference type="AlphaFoldDB" id="A0AAE0NK55"/>
<feature type="region of interest" description="Disordered" evidence="1">
    <location>
        <begin position="81"/>
        <end position="116"/>
    </location>
</feature>
<reference evidence="2" key="2">
    <citation type="submission" date="2023-06" db="EMBL/GenBank/DDBJ databases">
        <authorList>
            <consortium name="Lawrence Berkeley National Laboratory"/>
            <person name="Haridas S."/>
            <person name="Hensen N."/>
            <person name="Bonometti L."/>
            <person name="Westerberg I."/>
            <person name="Brannstrom I.O."/>
            <person name="Guillou S."/>
            <person name="Cros-Aarteil S."/>
            <person name="Calhoun S."/>
            <person name="Kuo A."/>
            <person name="Mondo S."/>
            <person name="Pangilinan J."/>
            <person name="Riley R."/>
            <person name="Labutti K."/>
            <person name="Andreopoulos B."/>
            <person name="Lipzen A."/>
            <person name="Chen C."/>
            <person name="Yanf M."/>
            <person name="Daum C."/>
            <person name="Ng V."/>
            <person name="Clum A."/>
            <person name="Steindorff A."/>
            <person name="Ohm R."/>
            <person name="Martin F."/>
            <person name="Silar P."/>
            <person name="Natvig D."/>
            <person name="Lalanne C."/>
            <person name="Gautier V."/>
            <person name="Ament-Velasquez S.L."/>
            <person name="Kruys A."/>
            <person name="Hutchinson M.I."/>
            <person name="Powell A.J."/>
            <person name="Barry K."/>
            <person name="Miller A.N."/>
            <person name="Grigoriev I.V."/>
            <person name="Debuchy R."/>
            <person name="Gladieux P."/>
            <person name="Thoren M.H."/>
            <person name="Johannesson H."/>
        </authorList>
    </citation>
    <scope>NUCLEOTIDE SEQUENCE</scope>
    <source>
        <strain evidence="2">CBS 958.72</strain>
    </source>
</reference>
<reference evidence="2" key="1">
    <citation type="journal article" date="2023" name="Mol. Phylogenet. Evol.">
        <title>Genome-scale phylogeny and comparative genomics of the fungal order Sordariales.</title>
        <authorList>
            <person name="Hensen N."/>
            <person name="Bonometti L."/>
            <person name="Westerberg I."/>
            <person name="Brannstrom I.O."/>
            <person name="Guillou S."/>
            <person name="Cros-Aarteil S."/>
            <person name="Calhoun S."/>
            <person name="Haridas S."/>
            <person name="Kuo A."/>
            <person name="Mondo S."/>
            <person name="Pangilinan J."/>
            <person name="Riley R."/>
            <person name="LaButti K."/>
            <person name="Andreopoulos B."/>
            <person name="Lipzen A."/>
            <person name="Chen C."/>
            <person name="Yan M."/>
            <person name="Daum C."/>
            <person name="Ng V."/>
            <person name="Clum A."/>
            <person name="Steindorff A."/>
            <person name="Ohm R.A."/>
            <person name="Martin F."/>
            <person name="Silar P."/>
            <person name="Natvig D.O."/>
            <person name="Lalanne C."/>
            <person name="Gautier V."/>
            <person name="Ament-Velasquez S.L."/>
            <person name="Kruys A."/>
            <person name="Hutchinson M.I."/>
            <person name="Powell A.J."/>
            <person name="Barry K."/>
            <person name="Miller A.N."/>
            <person name="Grigoriev I.V."/>
            <person name="Debuchy R."/>
            <person name="Gladieux P."/>
            <person name="Hiltunen Thoren M."/>
            <person name="Johannesson H."/>
        </authorList>
    </citation>
    <scope>NUCLEOTIDE SEQUENCE</scope>
    <source>
        <strain evidence="2">CBS 958.72</strain>
    </source>
</reference>
<name>A0AAE0NK55_9PEZI</name>
<comment type="caution">
    <text evidence="2">The sequence shown here is derived from an EMBL/GenBank/DDBJ whole genome shotgun (WGS) entry which is preliminary data.</text>
</comment>
<sequence length="470" mass="48677">MASSRPSDKSLLERLNALKPTNITLDKAVPNSSLSDVPASAAARHDLGPALEAAHGQPVLTRDDALAARLKLLRSRGLGAPIDSPATGALGAQPPSESSRKNAPSQTGSGRGSEKLELLSNPVSAPTETNPAAAAALTTGPLEAHEDPYSFDQAEVDELLEGLTFDLGDDAHQEIEFEYASDSSGSGSQEAQGPKSKLNKLSSNLPKPFHKGSSGKAARKASSTRRLSGGGHGDSDNSEGDHMAKEVEAILAHLRDEIGPDLQEPDGPDSTAPKEASDAGQDKAGSKSRYFTGPVPDDVSNDLDGSDDESSGGGGGGSGDILALPTVPSALPDGPPPAAPGKTARRKKSLDFEKDIAARMASLRGLGSSTPTRGAASAVGEDEAFGGLPSVPTFRPGDRLSKKGAAAKAKGAGYTDEDQKKWCIVCLDDATITCSGCDDDVYCGRCWIDMHLGPAAGYEERLHQWSRVER</sequence>
<dbReference type="Pfam" id="PF22586">
    <property type="entry name" value="ANCHR-like_BBOX"/>
    <property type="match status" value="1"/>
</dbReference>
<dbReference type="SUPFAM" id="SSF57845">
    <property type="entry name" value="B-box zinc-binding domain"/>
    <property type="match status" value="1"/>
</dbReference>
<dbReference type="InterPro" id="IPR044553">
    <property type="entry name" value="Bbox1_ANCHR"/>
</dbReference>
<feature type="compositionally biased region" description="Polar residues" evidence="1">
    <location>
        <begin position="181"/>
        <end position="191"/>
    </location>
</feature>
<dbReference type="PANTHER" id="PTHR46603">
    <property type="entry name" value="ABSCISSION/NOCUT CHECKPOINT REGULATOR"/>
    <property type="match status" value="1"/>
</dbReference>
<keyword evidence="3" id="KW-1185">Reference proteome</keyword>
<organism evidence="2 3">
    <name type="scientific">Lasiosphaeria ovina</name>
    <dbReference type="NCBI Taxonomy" id="92902"/>
    <lineage>
        <taxon>Eukaryota</taxon>
        <taxon>Fungi</taxon>
        <taxon>Dikarya</taxon>
        <taxon>Ascomycota</taxon>
        <taxon>Pezizomycotina</taxon>
        <taxon>Sordariomycetes</taxon>
        <taxon>Sordariomycetidae</taxon>
        <taxon>Sordariales</taxon>
        <taxon>Lasiosphaeriaceae</taxon>
        <taxon>Lasiosphaeria</taxon>
    </lineage>
</organism>
<evidence type="ECO:0000313" key="3">
    <source>
        <dbReference type="Proteomes" id="UP001287356"/>
    </source>
</evidence>
<evidence type="ECO:0008006" key="4">
    <source>
        <dbReference type="Google" id="ProtNLM"/>
    </source>
</evidence>
<feature type="region of interest" description="Disordered" evidence="1">
    <location>
        <begin position="178"/>
        <end position="349"/>
    </location>
</feature>
<feature type="compositionally biased region" description="Basic and acidic residues" evidence="1">
    <location>
        <begin position="275"/>
        <end position="285"/>
    </location>
</feature>
<evidence type="ECO:0000313" key="2">
    <source>
        <dbReference type="EMBL" id="KAK3383043.1"/>
    </source>
</evidence>
<dbReference type="CDD" id="cd19817">
    <property type="entry name" value="Bbox1_ANCHR-like"/>
    <property type="match status" value="1"/>
</dbReference>
<protein>
    <recommendedName>
        <fullName evidence="4">Abscission/NoCut checkpoint regulator</fullName>
    </recommendedName>
</protein>
<evidence type="ECO:0000256" key="1">
    <source>
        <dbReference type="SAM" id="MobiDB-lite"/>
    </source>
</evidence>
<dbReference type="EMBL" id="JAULSN010000001">
    <property type="protein sequence ID" value="KAK3383043.1"/>
    <property type="molecule type" value="Genomic_DNA"/>
</dbReference>
<feature type="compositionally biased region" description="Acidic residues" evidence="1">
    <location>
        <begin position="299"/>
        <end position="310"/>
    </location>
</feature>
<feature type="compositionally biased region" description="Basic and acidic residues" evidence="1">
    <location>
        <begin position="233"/>
        <end position="258"/>
    </location>
</feature>
<feature type="compositionally biased region" description="Polar residues" evidence="1">
    <location>
        <begin position="95"/>
        <end position="108"/>
    </location>
</feature>
<dbReference type="PANTHER" id="PTHR46603:SF1">
    <property type="entry name" value="ABSCISSION_NOCUT CHECKPOINT REGULATOR"/>
    <property type="match status" value="1"/>
</dbReference>
<accession>A0AAE0NK55</accession>
<gene>
    <name evidence="2" type="ORF">B0T24DRAFT_32175</name>
</gene>